<gene>
    <name evidence="1" type="ORF">OXX778_LOCUS16433</name>
</gene>
<evidence type="ECO:0000313" key="2">
    <source>
        <dbReference type="Proteomes" id="UP000663879"/>
    </source>
</evidence>
<dbReference type="EMBL" id="CAJNOC010003881">
    <property type="protein sequence ID" value="CAF1001630.1"/>
    <property type="molecule type" value="Genomic_DNA"/>
</dbReference>
<dbReference type="Proteomes" id="UP000663879">
    <property type="component" value="Unassembled WGS sequence"/>
</dbReference>
<dbReference type="AlphaFoldDB" id="A0A814GVE2"/>
<keyword evidence="2" id="KW-1185">Reference proteome</keyword>
<reference evidence="1" key="1">
    <citation type="submission" date="2021-02" db="EMBL/GenBank/DDBJ databases">
        <authorList>
            <person name="Nowell W R."/>
        </authorList>
    </citation>
    <scope>NUCLEOTIDE SEQUENCE</scope>
    <source>
        <strain evidence="1">Ploen Becks lab</strain>
    </source>
</reference>
<accession>A0A814GVE2</accession>
<protein>
    <submittedName>
        <fullName evidence="1">Uncharacterized protein</fullName>
    </submittedName>
</protein>
<comment type="caution">
    <text evidence="1">The sequence shown here is derived from an EMBL/GenBank/DDBJ whole genome shotgun (WGS) entry which is preliminary data.</text>
</comment>
<organism evidence="1 2">
    <name type="scientific">Brachionus calyciflorus</name>
    <dbReference type="NCBI Taxonomy" id="104777"/>
    <lineage>
        <taxon>Eukaryota</taxon>
        <taxon>Metazoa</taxon>
        <taxon>Spiralia</taxon>
        <taxon>Gnathifera</taxon>
        <taxon>Rotifera</taxon>
        <taxon>Eurotatoria</taxon>
        <taxon>Monogononta</taxon>
        <taxon>Pseudotrocha</taxon>
        <taxon>Ploima</taxon>
        <taxon>Brachionidae</taxon>
        <taxon>Brachionus</taxon>
    </lineage>
</organism>
<proteinExistence type="predicted"/>
<evidence type="ECO:0000313" key="1">
    <source>
        <dbReference type="EMBL" id="CAF1001630.1"/>
    </source>
</evidence>
<sequence>MDDPKYLTELINSNNIEDIVNFMKDNDLILNRASYCNKCKKDMKWSKKEMLSDKFLWRCSTCAESKSIRHASFFSQFDIPLAIVYKDLDKENLSLGGNGEVVEIEESLFVRIKHHNGKDLKREQVWVFGIYERNSRICLF</sequence>
<name>A0A814GVE2_9BILA</name>